<dbReference type="GO" id="GO:0016616">
    <property type="term" value="F:oxidoreductase activity, acting on the CH-OH group of donors, NAD or NADP as acceptor"/>
    <property type="evidence" value="ECO:0007669"/>
    <property type="project" value="TreeGrafter"/>
</dbReference>
<dbReference type="PANTHER" id="PTHR42760">
    <property type="entry name" value="SHORT-CHAIN DEHYDROGENASES/REDUCTASES FAMILY MEMBER"/>
    <property type="match status" value="1"/>
</dbReference>
<evidence type="ECO:0000313" key="5">
    <source>
        <dbReference type="Proteomes" id="UP000202031"/>
    </source>
</evidence>
<dbReference type="GO" id="GO:0048038">
    <property type="term" value="F:quinone binding"/>
    <property type="evidence" value="ECO:0007669"/>
    <property type="project" value="TreeGrafter"/>
</dbReference>
<dbReference type="GO" id="GO:0006633">
    <property type="term" value="P:fatty acid biosynthetic process"/>
    <property type="evidence" value="ECO:0007669"/>
    <property type="project" value="TreeGrafter"/>
</dbReference>
<evidence type="ECO:0000256" key="1">
    <source>
        <dbReference type="ARBA" id="ARBA00006484"/>
    </source>
</evidence>
<dbReference type="CDD" id="cd05233">
    <property type="entry name" value="SDR_c"/>
    <property type="match status" value="1"/>
</dbReference>
<dbReference type="PANTHER" id="PTHR42760:SF133">
    <property type="entry name" value="3-OXOACYL-[ACYL-CARRIER-PROTEIN] REDUCTASE"/>
    <property type="match status" value="1"/>
</dbReference>
<dbReference type="SUPFAM" id="SSF51735">
    <property type="entry name" value="NAD(P)-binding Rossmann-fold domains"/>
    <property type="match status" value="1"/>
</dbReference>
<dbReference type="EMBL" id="CP015578">
    <property type="protein sequence ID" value="ARQ97190.1"/>
    <property type="molecule type" value="Genomic_DNA"/>
</dbReference>
<dbReference type="KEGG" id="clx:CLAN_0432"/>
<reference evidence="5" key="1">
    <citation type="journal article" date="2017" name="Genome Biol. Evol.">
        <title>Comparative Genomic Analysis Identifies a Campylobacter Clade Deficient in Selenium Metabolism.</title>
        <authorList>
            <person name="Miller W.G."/>
            <person name="Yee E."/>
            <person name="Lopes B.S."/>
            <person name="Chapman M.H."/>
            <person name="Huynh S."/>
            <person name="Bono J.L."/>
            <person name="Parker C.T."/>
            <person name="Strachan N.J.C."/>
            <person name="Forbes K.J."/>
        </authorList>
    </citation>
    <scope>NUCLEOTIDE SEQUENCE [LARGE SCALE GENOMIC DNA]</scope>
    <source>
        <strain evidence="5">NCTC 13004</strain>
    </source>
</reference>
<gene>
    <name evidence="4" type="ORF">CLAN_0432</name>
</gene>
<sequence length="254" mass="27808">MEFENKTYIITGATSGIGRCVATELAKSGARLLLLGRDENRLNEIKYQLDSIGELASEVALFDSNDLNSIELAVSKFADKFKFNGFIHCAGILYPTLLRNLNLDKMSELININLLSFFALAKATLKHNRYIKNDTNIVAISSLAAFGSEPGLSLYSASKAALNSAIKSLAKEYAKKGVRINAIAPLYVNTPMYDEFINNFISKESHEKSLNDIMPFGLIEPIDVAESVLFLLSSKSSKITAECIKITSGGGYDK</sequence>
<evidence type="ECO:0000259" key="3">
    <source>
        <dbReference type="SMART" id="SM00822"/>
    </source>
</evidence>
<comment type="similarity">
    <text evidence="1">Belongs to the short-chain dehydrogenases/reductases (SDR) family.</text>
</comment>
<proteinExistence type="inferred from homology"/>
<dbReference type="InterPro" id="IPR057326">
    <property type="entry name" value="KR_dom"/>
</dbReference>
<organism evidence="4 5">
    <name type="scientific">Campylobacter lanienae NCTC 13004</name>
    <dbReference type="NCBI Taxonomy" id="1031753"/>
    <lineage>
        <taxon>Bacteria</taxon>
        <taxon>Pseudomonadati</taxon>
        <taxon>Campylobacterota</taxon>
        <taxon>Epsilonproteobacteria</taxon>
        <taxon>Campylobacterales</taxon>
        <taxon>Campylobacteraceae</taxon>
        <taxon>Campylobacter</taxon>
    </lineage>
</organism>
<name>A0A1X9SLU1_9BACT</name>
<dbReference type="InterPro" id="IPR036291">
    <property type="entry name" value="NAD(P)-bd_dom_sf"/>
</dbReference>
<dbReference type="PRINTS" id="PR00081">
    <property type="entry name" value="GDHRDH"/>
</dbReference>
<dbReference type="Pfam" id="PF13561">
    <property type="entry name" value="adh_short_C2"/>
    <property type="match status" value="1"/>
</dbReference>
<accession>A0A1X9SLU1</accession>
<dbReference type="InterPro" id="IPR002347">
    <property type="entry name" value="SDR_fam"/>
</dbReference>
<evidence type="ECO:0000313" key="4">
    <source>
        <dbReference type="EMBL" id="ARQ97190.1"/>
    </source>
</evidence>
<dbReference type="SMART" id="SM00822">
    <property type="entry name" value="PKS_KR"/>
    <property type="match status" value="1"/>
</dbReference>
<dbReference type="Proteomes" id="UP000202031">
    <property type="component" value="Chromosome"/>
</dbReference>
<protein>
    <submittedName>
        <fullName evidence="4">Short-chain dehydrogenase/reductase</fullName>
    </submittedName>
</protein>
<dbReference type="AlphaFoldDB" id="A0A1X9SLU1"/>
<evidence type="ECO:0000256" key="2">
    <source>
        <dbReference type="ARBA" id="ARBA00023002"/>
    </source>
</evidence>
<keyword evidence="2" id="KW-0560">Oxidoreductase</keyword>
<dbReference type="GeneID" id="46920905"/>
<dbReference type="Gene3D" id="3.40.50.720">
    <property type="entry name" value="NAD(P)-binding Rossmann-like Domain"/>
    <property type="match status" value="1"/>
</dbReference>
<reference evidence="5" key="2">
    <citation type="journal article" date="2017" name="Genome Biol. Evol.">
        <title>Comparative genomic analysis identifies a Campylobacter clade deficient in selenium metabolism.</title>
        <authorList>
            <person name="Miller W.G."/>
            <person name="Yee E."/>
            <person name="Lopes B.S."/>
            <person name="Chapman M.H."/>
            <person name="Huynh S."/>
            <person name="Bono J.L."/>
            <person name="Parker C.T."/>
            <person name="Strachan N.J.C."/>
            <person name="Forbes K.J."/>
        </authorList>
    </citation>
    <scope>NUCLEOTIDE SEQUENCE [LARGE SCALE GENOMIC DNA]</scope>
    <source>
        <strain evidence="5">NCTC 13004</strain>
    </source>
</reference>
<feature type="domain" description="Ketoreductase" evidence="3">
    <location>
        <begin position="6"/>
        <end position="189"/>
    </location>
</feature>
<dbReference type="RefSeq" id="WP_100590478.1">
    <property type="nucleotide sequence ID" value="NZ_CP015578.1"/>
</dbReference>